<evidence type="ECO:0000256" key="3">
    <source>
        <dbReference type="ARBA" id="ARBA00023163"/>
    </source>
</evidence>
<dbReference type="SUPFAM" id="SSF55781">
    <property type="entry name" value="GAF domain-like"/>
    <property type="match status" value="1"/>
</dbReference>
<dbReference type="InterPro" id="IPR036390">
    <property type="entry name" value="WH_DNA-bd_sf"/>
</dbReference>
<evidence type="ECO:0000313" key="8">
    <source>
        <dbReference type="Proteomes" id="UP001501407"/>
    </source>
</evidence>
<dbReference type="SUPFAM" id="SSF46785">
    <property type="entry name" value="Winged helix' DNA-binding domain"/>
    <property type="match status" value="1"/>
</dbReference>
<dbReference type="PANTHER" id="PTHR30136">
    <property type="entry name" value="HELIX-TURN-HELIX TRANSCRIPTIONAL REGULATOR, ICLR FAMILY"/>
    <property type="match status" value="1"/>
</dbReference>
<protein>
    <recommendedName>
        <fullName evidence="9">IclR family transcriptional regulator</fullName>
    </recommendedName>
</protein>
<evidence type="ECO:0000256" key="4">
    <source>
        <dbReference type="SAM" id="MobiDB-lite"/>
    </source>
</evidence>
<organism evidence="7 8">
    <name type="scientific">Microbacterium yannicii</name>
    <dbReference type="NCBI Taxonomy" id="671622"/>
    <lineage>
        <taxon>Bacteria</taxon>
        <taxon>Bacillati</taxon>
        <taxon>Actinomycetota</taxon>
        <taxon>Actinomycetes</taxon>
        <taxon>Micrococcales</taxon>
        <taxon>Microbacteriaceae</taxon>
        <taxon>Microbacterium</taxon>
    </lineage>
</organism>
<evidence type="ECO:0008006" key="9">
    <source>
        <dbReference type="Google" id="ProtNLM"/>
    </source>
</evidence>
<reference evidence="8" key="1">
    <citation type="journal article" date="2019" name="Int. J. Syst. Evol. Microbiol.">
        <title>The Global Catalogue of Microorganisms (GCM) 10K type strain sequencing project: providing services to taxonomists for standard genome sequencing and annotation.</title>
        <authorList>
            <consortium name="The Broad Institute Genomics Platform"/>
            <consortium name="The Broad Institute Genome Sequencing Center for Infectious Disease"/>
            <person name="Wu L."/>
            <person name="Ma J."/>
        </authorList>
    </citation>
    <scope>NUCLEOTIDE SEQUENCE [LARGE SCALE GENOMIC DNA]</scope>
    <source>
        <strain evidence="8">JCM 18959</strain>
    </source>
</reference>
<evidence type="ECO:0000256" key="2">
    <source>
        <dbReference type="ARBA" id="ARBA00023125"/>
    </source>
</evidence>
<dbReference type="Gene3D" id="1.10.10.10">
    <property type="entry name" value="Winged helix-like DNA-binding domain superfamily/Winged helix DNA-binding domain"/>
    <property type="match status" value="1"/>
</dbReference>
<name>A0ABP9LYU8_9MICO</name>
<dbReference type="InterPro" id="IPR029016">
    <property type="entry name" value="GAF-like_dom_sf"/>
</dbReference>
<dbReference type="PROSITE" id="PS51077">
    <property type="entry name" value="HTH_ICLR"/>
    <property type="match status" value="1"/>
</dbReference>
<proteinExistence type="predicted"/>
<dbReference type="InterPro" id="IPR005471">
    <property type="entry name" value="Tscrpt_reg_IclR_N"/>
</dbReference>
<comment type="caution">
    <text evidence="7">The sequence shown here is derived from an EMBL/GenBank/DDBJ whole genome shotgun (WGS) entry which is preliminary data.</text>
</comment>
<dbReference type="EMBL" id="BAABKZ010000001">
    <property type="protein sequence ID" value="GAA5086060.1"/>
    <property type="molecule type" value="Genomic_DNA"/>
</dbReference>
<evidence type="ECO:0000259" key="6">
    <source>
        <dbReference type="PROSITE" id="PS51078"/>
    </source>
</evidence>
<evidence type="ECO:0000256" key="1">
    <source>
        <dbReference type="ARBA" id="ARBA00023015"/>
    </source>
</evidence>
<dbReference type="InterPro" id="IPR014757">
    <property type="entry name" value="Tscrpt_reg_IclR_C"/>
</dbReference>
<feature type="region of interest" description="Disordered" evidence="4">
    <location>
        <begin position="292"/>
        <end position="322"/>
    </location>
</feature>
<dbReference type="InterPro" id="IPR050707">
    <property type="entry name" value="HTH_MetabolicPath_Reg"/>
</dbReference>
<accession>A0ABP9LYU8</accession>
<evidence type="ECO:0000313" key="7">
    <source>
        <dbReference type="EMBL" id="GAA5086060.1"/>
    </source>
</evidence>
<dbReference type="InterPro" id="IPR036388">
    <property type="entry name" value="WH-like_DNA-bd_sf"/>
</dbReference>
<dbReference type="Proteomes" id="UP001501407">
    <property type="component" value="Unassembled WGS sequence"/>
</dbReference>
<keyword evidence="3" id="KW-0804">Transcription</keyword>
<evidence type="ECO:0000259" key="5">
    <source>
        <dbReference type="PROSITE" id="PS51077"/>
    </source>
</evidence>
<dbReference type="PANTHER" id="PTHR30136:SF24">
    <property type="entry name" value="HTH-TYPE TRANSCRIPTIONAL REPRESSOR ALLR"/>
    <property type="match status" value="1"/>
</dbReference>
<dbReference type="SMART" id="SM00346">
    <property type="entry name" value="HTH_ICLR"/>
    <property type="match status" value="1"/>
</dbReference>
<keyword evidence="8" id="KW-1185">Reference proteome</keyword>
<dbReference type="PROSITE" id="PS51078">
    <property type="entry name" value="ICLR_ED"/>
    <property type="match status" value="1"/>
</dbReference>
<feature type="domain" description="IclR-ED" evidence="6">
    <location>
        <begin position="83"/>
        <end position="262"/>
    </location>
</feature>
<gene>
    <name evidence="7" type="ORF">GCM10025760_05630</name>
</gene>
<dbReference type="Pfam" id="PF01614">
    <property type="entry name" value="IclR_C"/>
    <property type="match status" value="1"/>
</dbReference>
<feature type="compositionally biased region" description="Low complexity" evidence="4">
    <location>
        <begin position="299"/>
        <end position="315"/>
    </location>
</feature>
<keyword evidence="2" id="KW-0238">DNA-binding</keyword>
<sequence length="322" mass="34537">MGSYDGGVIEEDAVARGSAGESVLHRHLRVLESFDAWHPFLTLSEIADAAGVPRSSAHRLIAELEREGLLERLPDRTYRLGVRLWEFASRTPGAVGLREIARPWLGAVHERVRQHAQLGVLSGRDVLFIDRMSTREAVVNATLIGGRIPLHASSSGLVLLAYADNALVNDVIARGLRPYTENTIRTGTELRAQLRRVREDGYAVTEGAIHPESRGIAVPVTGPGGTVYAAIGVVVPNDGASTHAYAELLRRAAAGIARELAVAYRPDVDERTHGIRSLVSGSRRSLEYLESLDTDPHDAGTPAAPGTAEPARGRALGSAPVL</sequence>
<keyword evidence="1" id="KW-0805">Transcription regulation</keyword>
<dbReference type="Pfam" id="PF09339">
    <property type="entry name" value="HTH_IclR"/>
    <property type="match status" value="1"/>
</dbReference>
<dbReference type="Gene3D" id="3.30.450.40">
    <property type="match status" value="1"/>
</dbReference>
<feature type="domain" description="HTH iclR-type" evidence="5">
    <location>
        <begin position="21"/>
        <end position="82"/>
    </location>
</feature>